<dbReference type="InterPro" id="IPR052546">
    <property type="entry name" value="Transposase_8_domain"/>
</dbReference>
<evidence type="ECO:0000313" key="2">
    <source>
        <dbReference type="Proteomes" id="UP000238701"/>
    </source>
</evidence>
<dbReference type="AlphaFoldDB" id="A0A2U3LD67"/>
<accession>A0A2U3LD67</accession>
<dbReference type="InterPro" id="IPR002514">
    <property type="entry name" value="Transposase_8"/>
</dbReference>
<protein>
    <recommendedName>
        <fullName evidence="3">Transposase</fullName>
    </recommendedName>
</protein>
<dbReference type="PANTHER" id="PTHR33609">
    <property type="entry name" value="LOW CALCIUM RESPONSE LOCUS PROTEIN S"/>
    <property type="match status" value="1"/>
</dbReference>
<dbReference type="GO" id="GO:0006313">
    <property type="term" value="P:DNA transposition"/>
    <property type="evidence" value="ECO:0007669"/>
    <property type="project" value="InterPro"/>
</dbReference>
<evidence type="ECO:0000313" key="1">
    <source>
        <dbReference type="EMBL" id="SPF49857.1"/>
    </source>
</evidence>
<dbReference type="EMBL" id="OMOD01000194">
    <property type="protein sequence ID" value="SPF49857.1"/>
    <property type="molecule type" value="Genomic_DNA"/>
</dbReference>
<name>A0A2U3LD67_9BACT</name>
<reference evidence="2" key="1">
    <citation type="submission" date="2018-02" db="EMBL/GenBank/DDBJ databases">
        <authorList>
            <person name="Hausmann B."/>
        </authorList>
    </citation>
    <scope>NUCLEOTIDE SEQUENCE [LARGE SCALE GENOMIC DNA]</scope>
    <source>
        <strain evidence="2">Peat soil MAG SbA1</strain>
    </source>
</reference>
<dbReference type="SUPFAM" id="SSF46689">
    <property type="entry name" value="Homeodomain-like"/>
    <property type="match status" value="1"/>
</dbReference>
<dbReference type="PANTHER" id="PTHR33609:SF1">
    <property type="entry name" value="TRANSPOSASE"/>
    <property type="match status" value="1"/>
</dbReference>
<dbReference type="GO" id="GO:0003677">
    <property type="term" value="F:DNA binding"/>
    <property type="evidence" value="ECO:0007669"/>
    <property type="project" value="InterPro"/>
</dbReference>
<dbReference type="Proteomes" id="UP000238701">
    <property type="component" value="Unassembled WGS sequence"/>
</dbReference>
<evidence type="ECO:0008006" key="3">
    <source>
        <dbReference type="Google" id="ProtNLM"/>
    </source>
</evidence>
<proteinExistence type="predicted"/>
<dbReference type="GO" id="GO:0004803">
    <property type="term" value="F:transposase activity"/>
    <property type="evidence" value="ECO:0007669"/>
    <property type="project" value="InterPro"/>
</dbReference>
<dbReference type="OrthoDB" id="9809060at2"/>
<dbReference type="Pfam" id="PF01527">
    <property type="entry name" value="HTH_Tnp_1"/>
    <property type="match status" value="1"/>
</dbReference>
<gene>
    <name evidence="1" type="ORF">SBA1_950006</name>
</gene>
<sequence>MPKKGHTEEQIVAVLRQVEAGARVAEICRKVGISQATYYLWKRQYSGVGVTAASGNTSTCRECEHDFGFACPRLSSLSNGYCGSP</sequence>
<organism evidence="1 2">
    <name type="scientific">Candidatus Sulfotelmatobacter kueseliae</name>
    <dbReference type="NCBI Taxonomy" id="2042962"/>
    <lineage>
        <taxon>Bacteria</taxon>
        <taxon>Pseudomonadati</taxon>
        <taxon>Acidobacteriota</taxon>
        <taxon>Terriglobia</taxon>
        <taxon>Terriglobales</taxon>
        <taxon>Candidatus Korobacteraceae</taxon>
        <taxon>Candidatus Sulfotelmatobacter</taxon>
    </lineage>
</organism>
<dbReference type="InterPro" id="IPR009057">
    <property type="entry name" value="Homeodomain-like_sf"/>
</dbReference>